<protein>
    <submittedName>
        <fullName evidence="1">Uncharacterized protein</fullName>
    </submittedName>
</protein>
<sequence>MSRETHNTWGHGGRLLQTVKLITETFGPGTTVIHLMDADRHLPRGADTTLHPGVGTDLVVLVYTRVAFIIGAGLGAPLADDAPFHIKETALRVLQPDIHTI</sequence>
<dbReference type="InParanoid" id="Q4DYI8"/>
<evidence type="ECO:0000313" key="1">
    <source>
        <dbReference type="EMBL" id="EAN97563.1"/>
    </source>
</evidence>
<dbReference type="RefSeq" id="XP_819414.1">
    <property type="nucleotide sequence ID" value="XM_814321.1"/>
</dbReference>
<evidence type="ECO:0000313" key="2">
    <source>
        <dbReference type="Proteomes" id="UP000002296"/>
    </source>
</evidence>
<name>Q4DYI8_TRYCC</name>
<dbReference type="GeneID" id="3551860"/>
<accession>Q4DYI8</accession>
<dbReference type="EMBL" id="AAHK01000093">
    <property type="protein sequence ID" value="EAN97563.1"/>
    <property type="molecule type" value="Genomic_DNA"/>
</dbReference>
<proteinExistence type="predicted"/>
<organism evidence="1 2">
    <name type="scientific">Trypanosoma cruzi (strain CL Brener)</name>
    <dbReference type="NCBI Taxonomy" id="353153"/>
    <lineage>
        <taxon>Eukaryota</taxon>
        <taxon>Discoba</taxon>
        <taxon>Euglenozoa</taxon>
        <taxon>Kinetoplastea</taxon>
        <taxon>Metakinetoplastina</taxon>
        <taxon>Trypanosomatida</taxon>
        <taxon>Trypanosomatidae</taxon>
        <taxon>Trypanosoma</taxon>
        <taxon>Schizotrypanum</taxon>
    </lineage>
</organism>
<dbReference type="AlphaFoldDB" id="Q4DYI8"/>
<dbReference type="Proteomes" id="UP000002296">
    <property type="component" value="Unassembled WGS sequence"/>
</dbReference>
<dbReference type="KEGG" id="tcr:511367.40"/>
<keyword evidence="2" id="KW-1185">Reference proteome</keyword>
<comment type="caution">
    <text evidence="1">The sequence shown here is derived from an EMBL/GenBank/DDBJ whole genome shotgun (WGS) entry which is preliminary data.</text>
</comment>
<reference evidence="1 2" key="1">
    <citation type="journal article" date="2005" name="Science">
        <title>The genome sequence of Trypanosoma cruzi, etiologic agent of Chagas disease.</title>
        <authorList>
            <person name="El-Sayed N.M."/>
            <person name="Myler P.J."/>
            <person name="Bartholomeu D.C."/>
            <person name="Nilsson D."/>
            <person name="Aggarwal G."/>
            <person name="Tran A.N."/>
            <person name="Ghedin E."/>
            <person name="Worthey E.A."/>
            <person name="Delcher A.L."/>
            <person name="Blandin G."/>
            <person name="Westenberger S.J."/>
            <person name="Caler E."/>
            <person name="Cerqueira G.C."/>
            <person name="Branche C."/>
            <person name="Haas B."/>
            <person name="Anupama A."/>
            <person name="Arner E."/>
            <person name="Aslund L."/>
            <person name="Attipoe P."/>
            <person name="Bontempi E."/>
            <person name="Bringaud F."/>
            <person name="Burton P."/>
            <person name="Cadag E."/>
            <person name="Campbell D.A."/>
            <person name="Carrington M."/>
            <person name="Crabtree J."/>
            <person name="Darban H."/>
            <person name="da Silveira J.F."/>
            <person name="de Jong P."/>
            <person name="Edwards K."/>
            <person name="Englund P.T."/>
            <person name="Fazelina G."/>
            <person name="Feldblyum T."/>
            <person name="Ferella M."/>
            <person name="Frasch A.C."/>
            <person name="Gull K."/>
            <person name="Horn D."/>
            <person name="Hou L."/>
            <person name="Huang Y."/>
            <person name="Kindlund E."/>
            <person name="Klingbeil M."/>
            <person name="Kluge S."/>
            <person name="Koo H."/>
            <person name="Lacerda D."/>
            <person name="Levin M.J."/>
            <person name="Lorenzi H."/>
            <person name="Louie T."/>
            <person name="Machado C.R."/>
            <person name="McCulloch R."/>
            <person name="McKenna A."/>
            <person name="Mizuno Y."/>
            <person name="Mottram J.C."/>
            <person name="Nelson S."/>
            <person name="Ochaya S."/>
            <person name="Osoegawa K."/>
            <person name="Pai G."/>
            <person name="Parsons M."/>
            <person name="Pentony M."/>
            <person name="Pettersson U."/>
            <person name="Pop M."/>
            <person name="Ramirez J.L."/>
            <person name="Rinta J."/>
            <person name="Robertson L."/>
            <person name="Salzberg S.L."/>
            <person name="Sanchez D.O."/>
            <person name="Seyler A."/>
            <person name="Sharma R."/>
            <person name="Shetty J."/>
            <person name="Simpson A.J."/>
            <person name="Sisk E."/>
            <person name="Tammi M.T."/>
            <person name="Tarleton R."/>
            <person name="Teixeira S."/>
            <person name="Van Aken S."/>
            <person name="Vogt C."/>
            <person name="Ward P.N."/>
            <person name="Wickstead B."/>
            <person name="Wortman J."/>
            <person name="White O."/>
            <person name="Fraser C.M."/>
            <person name="Stuart K.D."/>
            <person name="Andersson B."/>
        </authorList>
    </citation>
    <scope>NUCLEOTIDE SEQUENCE [LARGE SCALE GENOMIC DNA]</scope>
    <source>
        <strain evidence="1 2">CL Brener</strain>
    </source>
</reference>
<gene>
    <name evidence="1" type="ORF">Tc00.1047053511367.40</name>
</gene>
<dbReference type="PaxDb" id="353153-Q4DYI8"/>